<feature type="region of interest" description="Disordered" evidence="1">
    <location>
        <begin position="239"/>
        <end position="300"/>
    </location>
</feature>
<feature type="compositionally biased region" description="Low complexity" evidence="1">
    <location>
        <begin position="506"/>
        <end position="515"/>
    </location>
</feature>
<feature type="region of interest" description="Disordered" evidence="1">
    <location>
        <begin position="63"/>
        <end position="82"/>
    </location>
</feature>
<accession>A0AAD4N681</accession>
<keyword evidence="4" id="KW-1185">Reference proteome</keyword>
<feature type="compositionally biased region" description="Polar residues" evidence="1">
    <location>
        <begin position="195"/>
        <end position="208"/>
    </location>
</feature>
<feature type="region of interest" description="Disordered" evidence="1">
    <location>
        <begin position="498"/>
        <end position="531"/>
    </location>
</feature>
<feature type="region of interest" description="Disordered" evidence="1">
    <location>
        <begin position="543"/>
        <end position="646"/>
    </location>
</feature>
<evidence type="ECO:0000313" key="4">
    <source>
        <dbReference type="Proteomes" id="UP001201812"/>
    </source>
</evidence>
<feature type="compositionally biased region" description="Basic and acidic residues" evidence="1">
    <location>
        <begin position="126"/>
        <end position="135"/>
    </location>
</feature>
<feature type="region of interest" description="Disordered" evidence="1">
    <location>
        <begin position="96"/>
        <end position="219"/>
    </location>
</feature>
<evidence type="ECO:0000313" key="3">
    <source>
        <dbReference type="EMBL" id="KAI1716382.1"/>
    </source>
</evidence>
<evidence type="ECO:0000256" key="2">
    <source>
        <dbReference type="SAM" id="SignalP"/>
    </source>
</evidence>
<feature type="compositionally biased region" description="Low complexity" evidence="1">
    <location>
        <begin position="111"/>
        <end position="121"/>
    </location>
</feature>
<feature type="signal peptide" evidence="2">
    <location>
        <begin position="1"/>
        <end position="22"/>
    </location>
</feature>
<feature type="compositionally biased region" description="Basic and acidic residues" evidence="1">
    <location>
        <begin position="282"/>
        <end position="292"/>
    </location>
</feature>
<proteinExistence type="predicted"/>
<feature type="compositionally biased region" description="Basic and acidic residues" evidence="1">
    <location>
        <begin position="580"/>
        <end position="623"/>
    </location>
</feature>
<dbReference type="EMBL" id="JAKKPZ010000010">
    <property type="protein sequence ID" value="KAI1716382.1"/>
    <property type="molecule type" value="Genomic_DNA"/>
</dbReference>
<keyword evidence="2" id="KW-0732">Signal</keyword>
<organism evidence="3 4">
    <name type="scientific">Ditylenchus destructor</name>
    <dbReference type="NCBI Taxonomy" id="166010"/>
    <lineage>
        <taxon>Eukaryota</taxon>
        <taxon>Metazoa</taxon>
        <taxon>Ecdysozoa</taxon>
        <taxon>Nematoda</taxon>
        <taxon>Chromadorea</taxon>
        <taxon>Rhabditida</taxon>
        <taxon>Tylenchina</taxon>
        <taxon>Tylenchomorpha</taxon>
        <taxon>Sphaerularioidea</taxon>
        <taxon>Anguinidae</taxon>
        <taxon>Anguininae</taxon>
        <taxon>Ditylenchus</taxon>
    </lineage>
</organism>
<name>A0AAD4N681_9BILA</name>
<comment type="caution">
    <text evidence="3">The sequence shown here is derived from an EMBL/GenBank/DDBJ whole genome shotgun (WGS) entry which is preliminary data.</text>
</comment>
<sequence>MRCAKLALLLELFLTFEVLSVAKTPAPNEAPHCDKDCPKAFACHLVCQKSCHSVCVPLKIQPPKKLSRHPQRPSSAAPGAANYRSSLEIDEPFATNANPFLNSPQRDEQNSELTTPLTISESELETELKKGRTKPEPPSTSLVAPPQTDGQGNLWTFAPGELGGTEPSSMTTVEELTTFPNEISSPGFSPEPPGISSTAVTPSYSSGERSQERLPHSRQIGSHSGEIYRNLQLLPATSTHNPTLERSSERNLKASNGPRPLSSEERRTTSSWPAKKTKKSKSKGEKVQKPDWQKTNNNITNVSGGCPAPKICAKNCGIMIDGDGCQTCQCLWISIPCATDLECIGRGQFCDLGRCECKPGFEHDSQPGVCRKGGTTPRPIQMGVLLSSSAGGIVSGRSNKALPRARWSKRKAIKKNHAVKRARRSPPFQTGRPKPMQEERLHWPGPCETDEDCPSNLYCIQYDCWTIPERPLRKLRMESSDIPQSDNAEARILSTLQQHDPEFSTEDTATTTQATNHLSGYPYRSTPQPKDSLIPISEEEVHPDKSNLLQSTSSSTAGPPSINPPEAVNGSPKIVSDPLETTHEKTIFDQDWDKSSASGHDEPKDLTETQKPDVDRNGWREMSPKSTPISKIKEENTGNQETKPTQDKTKIFYDYSQKNRMNKPIRVEAVNAKDQVRDECERHSDCGEHFLCCKKKWCDLSQNCDMAKFCLPDCRLTKMIYLSPASPNGDSLLDIVYD</sequence>
<feature type="compositionally biased region" description="Polar residues" evidence="1">
    <location>
        <begin position="166"/>
        <end position="187"/>
    </location>
</feature>
<feature type="compositionally biased region" description="Polar residues" evidence="1">
    <location>
        <begin position="547"/>
        <end position="558"/>
    </location>
</feature>
<gene>
    <name evidence="3" type="ORF">DdX_07429</name>
</gene>
<dbReference type="Proteomes" id="UP001201812">
    <property type="component" value="Unassembled WGS sequence"/>
</dbReference>
<evidence type="ECO:0000256" key="1">
    <source>
        <dbReference type="SAM" id="MobiDB-lite"/>
    </source>
</evidence>
<feature type="chain" id="PRO_5042176855" evidence="2">
    <location>
        <begin position="23"/>
        <end position="738"/>
    </location>
</feature>
<dbReference type="AlphaFoldDB" id="A0AAD4N681"/>
<feature type="region of interest" description="Disordered" evidence="1">
    <location>
        <begin position="413"/>
        <end position="446"/>
    </location>
</feature>
<protein>
    <submittedName>
        <fullName evidence="3">Uncharacterized protein</fullName>
    </submittedName>
</protein>
<reference evidence="3" key="1">
    <citation type="submission" date="2022-01" db="EMBL/GenBank/DDBJ databases">
        <title>Genome Sequence Resource for Two Populations of Ditylenchus destructor, the Migratory Endoparasitic Phytonematode.</title>
        <authorList>
            <person name="Zhang H."/>
            <person name="Lin R."/>
            <person name="Xie B."/>
        </authorList>
    </citation>
    <scope>NUCLEOTIDE SEQUENCE</scope>
    <source>
        <strain evidence="3">BazhouSP</strain>
    </source>
</reference>
<feature type="compositionally biased region" description="Basic residues" evidence="1">
    <location>
        <begin position="413"/>
        <end position="424"/>
    </location>
</feature>